<protein>
    <submittedName>
        <fullName evidence="3">Unnamed protein product</fullName>
    </submittedName>
</protein>
<dbReference type="PANTHER" id="PTHR37984">
    <property type="entry name" value="PROTEIN CBG26694"/>
    <property type="match status" value="1"/>
</dbReference>
<dbReference type="GO" id="GO:0016787">
    <property type="term" value="F:hydrolase activity"/>
    <property type="evidence" value="ECO:0007669"/>
    <property type="project" value="UniProtKB-KW"/>
</dbReference>
<dbReference type="PANTHER" id="PTHR37984:SF5">
    <property type="entry name" value="PROTEIN NYNRIN-LIKE"/>
    <property type="match status" value="1"/>
</dbReference>
<dbReference type="AlphaFoldDB" id="A0A9W6XQ53"/>
<dbReference type="FunFam" id="3.30.70.270:FF:000020">
    <property type="entry name" value="Transposon Tf2-6 polyprotein-like Protein"/>
    <property type="match status" value="1"/>
</dbReference>
<dbReference type="Proteomes" id="UP001165121">
    <property type="component" value="Unassembled WGS sequence"/>
</dbReference>
<evidence type="ECO:0000313" key="3">
    <source>
        <dbReference type="EMBL" id="GMF42820.1"/>
    </source>
</evidence>
<dbReference type="OrthoDB" id="123497at2759"/>
<feature type="domain" description="Reverse transcriptase/retrotransposon-derived protein RNase H-like" evidence="2">
    <location>
        <begin position="108"/>
        <end position="205"/>
    </location>
</feature>
<dbReference type="CDD" id="cd09274">
    <property type="entry name" value="RNase_HI_RT_Ty3"/>
    <property type="match status" value="1"/>
</dbReference>
<proteinExistence type="predicted"/>
<dbReference type="InterPro" id="IPR041577">
    <property type="entry name" value="RT_RNaseH_2"/>
</dbReference>
<organism evidence="3 4">
    <name type="scientific">Phytophthora fragariaefolia</name>
    <dbReference type="NCBI Taxonomy" id="1490495"/>
    <lineage>
        <taxon>Eukaryota</taxon>
        <taxon>Sar</taxon>
        <taxon>Stramenopiles</taxon>
        <taxon>Oomycota</taxon>
        <taxon>Peronosporomycetes</taxon>
        <taxon>Peronosporales</taxon>
        <taxon>Peronosporaceae</taxon>
        <taxon>Phytophthora</taxon>
    </lineage>
</organism>
<evidence type="ECO:0000256" key="1">
    <source>
        <dbReference type="ARBA" id="ARBA00023268"/>
    </source>
</evidence>
<dbReference type="InterPro" id="IPR043128">
    <property type="entry name" value="Rev_trsase/Diguanyl_cyclase"/>
</dbReference>
<dbReference type="GO" id="GO:0004519">
    <property type="term" value="F:endonuclease activity"/>
    <property type="evidence" value="ECO:0007669"/>
    <property type="project" value="UniProtKB-KW"/>
</dbReference>
<dbReference type="EMBL" id="BSXT01001476">
    <property type="protein sequence ID" value="GMF42820.1"/>
    <property type="molecule type" value="Genomic_DNA"/>
</dbReference>
<dbReference type="SUPFAM" id="SSF56672">
    <property type="entry name" value="DNA/RNA polymerases"/>
    <property type="match status" value="1"/>
</dbReference>
<dbReference type="Pfam" id="PF17919">
    <property type="entry name" value="RT_RNaseH_2"/>
    <property type="match status" value="1"/>
</dbReference>
<evidence type="ECO:0000313" key="4">
    <source>
        <dbReference type="Proteomes" id="UP001165121"/>
    </source>
</evidence>
<keyword evidence="4" id="KW-1185">Reference proteome</keyword>
<gene>
    <name evidence="3" type="ORF">Pfra01_001418800</name>
</gene>
<name>A0A9W6XQ53_9STRA</name>
<dbReference type="Gene3D" id="3.30.70.270">
    <property type="match status" value="2"/>
</dbReference>
<dbReference type="InterPro" id="IPR043502">
    <property type="entry name" value="DNA/RNA_pol_sf"/>
</dbReference>
<sequence length="390" mass="44441">MDDHLAALDKVLERCAKEKLFIKTEKCIFCQPEIPCLGDYIGRNGVRMDPKKCDSIRDWPLPKTKREMRAFIGTCVYVMLFCEGFAEQVALLTELTRKKRPQDAITLSPQHLEAFSTLKQKLPSPPVLSHPDFTKPFHVNVDASDFAVVGYLFQLDEKGAEPVIADGGRKLAKPELVYPTCEKELLAALHTMRIWKIYLLNRPFFLNTDHHTIESILQQQSYSQRLARWLYELALFQPLFKWVPGSTNVVADAISRRADWNDGTARAISLSTLNNSMAVSGATSDSEELLLYQSPQAIDIESECRQGYAADKYFGPIVRDLLAASNPASRRCRRFTLENELLYFQLRPTSARRLCIPDSPGLRKVSFSKNMMFHPVATLVKPKRCMSWKF</sequence>
<evidence type="ECO:0000259" key="2">
    <source>
        <dbReference type="Pfam" id="PF17919"/>
    </source>
</evidence>
<accession>A0A9W6XQ53</accession>
<dbReference type="GO" id="GO:0003964">
    <property type="term" value="F:RNA-directed DNA polymerase activity"/>
    <property type="evidence" value="ECO:0007669"/>
    <property type="project" value="UniProtKB-KW"/>
</dbReference>
<dbReference type="InterPro" id="IPR050951">
    <property type="entry name" value="Retrovirus_Pol_polyprotein"/>
</dbReference>
<reference evidence="3" key="1">
    <citation type="submission" date="2023-04" db="EMBL/GenBank/DDBJ databases">
        <title>Phytophthora fragariaefolia NBRC 109709.</title>
        <authorList>
            <person name="Ichikawa N."/>
            <person name="Sato H."/>
            <person name="Tonouchi N."/>
        </authorList>
    </citation>
    <scope>NUCLEOTIDE SEQUENCE</scope>
    <source>
        <strain evidence="3">NBRC 109709</strain>
    </source>
</reference>
<keyword evidence="1" id="KW-0511">Multifunctional enzyme</keyword>
<comment type="caution">
    <text evidence="3">The sequence shown here is derived from an EMBL/GenBank/DDBJ whole genome shotgun (WGS) entry which is preliminary data.</text>
</comment>